<dbReference type="PROSITE" id="PS50913">
    <property type="entry name" value="GRIP"/>
    <property type="match status" value="1"/>
</dbReference>
<dbReference type="OrthoDB" id="5807119at2759"/>
<protein>
    <recommendedName>
        <fullName evidence="3">GRIP domain-containing protein</fullName>
    </recommendedName>
</protein>
<feature type="coiled-coil region" evidence="1">
    <location>
        <begin position="773"/>
        <end position="847"/>
    </location>
</feature>
<keyword evidence="5" id="KW-1185">Reference proteome</keyword>
<comment type="caution">
    <text evidence="4">The sequence shown here is derived from an EMBL/GenBank/DDBJ whole genome shotgun (WGS) entry which is preliminary data.</text>
</comment>
<feature type="region of interest" description="Disordered" evidence="2">
    <location>
        <begin position="168"/>
        <end position="199"/>
    </location>
</feature>
<feature type="coiled-coil region" evidence="1">
    <location>
        <begin position="248"/>
        <end position="282"/>
    </location>
</feature>
<feature type="region of interest" description="Disordered" evidence="2">
    <location>
        <begin position="1385"/>
        <end position="1409"/>
    </location>
</feature>
<dbReference type="PANTHER" id="PTHR23159:SF31">
    <property type="entry name" value="CENTROSOME-ASSOCIATED PROTEIN CEP250 ISOFORM X1"/>
    <property type="match status" value="1"/>
</dbReference>
<feature type="coiled-coil region" evidence="1">
    <location>
        <begin position="1427"/>
        <end position="1495"/>
    </location>
</feature>
<feature type="compositionally biased region" description="Basic and acidic residues" evidence="2">
    <location>
        <begin position="1399"/>
        <end position="1409"/>
    </location>
</feature>
<feature type="domain" description="GRIP" evidence="3">
    <location>
        <begin position="1521"/>
        <end position="1569"/>
    </location>
</feature>
<feature type="compositionally biased region" description="Polar residues" evidence="2">
    <location>
        <begin position="184"/>
        <end position="199"/>
    </location>
</feature>
<feature type="region of interest" description="Disordered" evidence="2">
    <location>
        <begin position="1"/>
        <end position="29"/>
    </location>
</feature>
<proteinExistence type="predicted"/>
<reference evidence="4" key="1">
    <citation type="submission" date="2020-09" db="EMBL/GenBank/DDBJ databases">
        <authorList>
            <person name="Kikuchi T."/>
        </authorList>
    </citation>
    <scope>NUCLEOTIDE SEQUENCE</scope>
    <source>
        <strain evidence="4">SH1</strain>
    </source>
</reference>
<name>A0A811LMU1_9BILA</name>
<dbReference type="InterPro" id="IPR000237">
    <property type="entry name" value="GRIP_dom"/>
</dbReference>
<feature type="coiled-coil region" evidence="1">
    <location>
        <begin position="539"/>
        <end position="636"/>
    </location>
</feature>
<dbReference type="Proteomes" id="UP000614601">
    <property type="component" value="Unassembled WGS sequence"/>
</dbReference>
<accession>A0A811LMU1</accession>
<dbReference type="Proteomes" id="UP000783686">
    <property type="component" value="Unassembled WGS sequence"/>
</dbReference>
<keyword evidence="1" id="KW-0175">Coiled coil</keyword>
<feature type="compositionally biased region" description="Basic and acidic residues" evidence="2">
    <location>
        <begin position="1"/>
        <end position="11"/>
    </location>
</feature>
<evidence type="ECO:0000256" key="1">
    <source>
        <dbReference type="SAM" id="Coils"/>
    </source>
</evidence>
<feature type="coiled-coil region" evidence="1">
    <location>
        <begin position="717"/>
        <end position="744"/>
    </location>
</feature>
<evidence type="ECO:0000256" key="2">
    <source>
        <dbReference type="SAM" id="MobiDB-lite"/>
    </source>
</evidence>
<dbReference type="EMBL" id="CAJFDH010000006">
    <property type="protein sequence ID" value="CAD5229410.1"/>
    <property type="molecule type" value="Genomic_DNA"/>
</dbReference>
<evidence type="ECO:0000313" key="4">
    <source>
        <dbReference type="EMBL" id="CAD5229410.1"/>
    </source>
</evidence>
<dbReference type="PANTHER" id="PTHR23159">
    <property type="entry name" value="CENTROSOMAL PROTEIN 2"/>
    <property type="match status" value="1"/>
</dbReference>
<evidence type="ECO:0000313" key="5">
    <source>
        <dbReference type="Proteomes" id="UP000614601"/>
    </source>
</evidence>
<feature type="coiled-coil region" evidence="1">
    <location>
        <begin position="1176"/>
        <end position="1273"/>
    </location>
</feature>
<organism evidence="4 5">
    <name type="scientific">Bursaphelenchus okinawaensis</name>
    <dbReference type="NCBI Taxonomy" id="465554"/>
    <lineage>
        <taxon>Eukaryota</taxon>
        <taxon>Metazoa</taxon>
        <taxon>Ecdysozoa</taxon>
        <taxon>Nematoda</taxon>
        <taxon>Chromadorea</taxon>
        <taxon>Rhabditida</taxon>
        <taxon>Tylenchina</taxon>
        <taxon>Tylenchomorpha</taxon>
        <taxon>Aphelenchoidea</taxon>
        <taxon>Aphelenchoididae</taxon>
        <taxon>Bursaphelenchus</taxon>
    </lineage>
</organism>
<dbReference type="EMBL" id="CAJFCW020000006">
    <property type="protein sequence ID" value="CAG9126611.1"/>
    <property type="molecule type" value="Genomic_DNA"/>
</dbReference>
<gene>
    <name evidence="4" type="ORF">BOKJ2_LOCUS13469</name>
</gene>
<evidence type="ECO:0000259" key="3">
    <source>
        <dbReference type="PROSITE" id="PS50913"/>
    </source>
</evidence>
<feature type="compositionally biased region" description="Basic and acidic residues" evidence="2">
    <location>
        <begin position="168"/>
        <end position="183"/>
    </location>
</feature>
<feature type="coiled-coil region" evidence="1">
    <location>
        <begin position="324"/>
        <end position="351"/>
    </location>
</feature>
<sequence length="1574" mass="180538">MAENTLIKDDLNTLLESPQKDGKDSGFMETPIISPSISRSRPSRIPQNIQPKKGILKNRDPLRNEVLSVTVTPNTEIGALRTTLLYTLPERTLTSFRPTVGFSERNAVAIIGDTSDEYESDARNSISMPALMPSIPETTLVEEPQKMVSNEPDNPNYMNGFIMADRSVESTPERSQDDSKITEGRSTSEIASTTEDDQISLTSSTCSSHIAGKWWNGKDTRYVLHCEKKGCNHKHGNQPRPGDYLTPTQRFKQEITVLKKQKKKLEEEIKLKDGELNEHRERFKQIDDSIILHHDSQLMTLLDKKEKKFEAEKERLHHDHIKVVEELELQIFELKQLLNEKNLIIDRLESQLNIPKSDVSTFTEVDVTDEAQQVQQVDGQLGGASNITTPNDPNPSSNLLGVNAVSAQTSPQVPPPPIAITEVPSGDPLTEAFRIEALFWREKAAQLEIIVKEQLIRNDFDTIQMANESLQTTVDQSNPGSTMTSASNIKGMVDDATERRRKFTTQRTMMTLARNPSNYSIPQLIEAQECRNPNCVEQKKLLNEENEEIIQKMDDQYARNAELAAELAQFKDLHDQLQKEHADLKVSFDELASLAESRMAEIKSGQMALDRLQDDKEKLQQAFSYLEDKAQAYRNTILDNDLVVLGEEAEQWHRGFTDPRFKVFHSTRIQTDLTTQELTFNESEFATISVQLKEIQKEYSNRQIDLDAQFNVINEGLQLKSQLVEELSKQLEMAAANAQTVEECRQEERDYYKKRLEAMGREIERIPGIQMDLDRAQQEKSILEIQLKGIKEQYEDGLESALDVSLQKAQQQEKYWIEKVESLQRAKNELNNNFEKLKLDYENLKIKGQVDKAELEQRLSSTIDHVAYLNKKLNPPVRDAQCEAKPRTVNKYVACRPNQRHKNVEVDRKELEMSKSEEDIQKLFKYKDAFLKTKAELTKIQENVISVAPKPSYAEPASTALKEKKPSKVKKSGTVLSFGQVLFDKDGRVKFPQLRKDSSLNDVSTVSSPMILMRDASVSPSEDTQPDDSRNTAIQTEAIPDDKSSISETDQISLCSIEEIKKMEAQTKKLQDEILLLRAKAAESDTWFEKISRIQSMLPEAVLLVEDDEAPVYGHTAIGRILDSTISFLNQKANEPSPIRRQSSEPDLKLSAHSIEASTATKFKPLPIPDKWDNERQELLRQNAHYAAQLLALQAKLSRIQGEEAKKPEEKTELDELEGELKELARQLTTVPIYNAEQLAKARKERDALRIQIIDLREKYRDALNELEIFRIEPRSDAQKHWDDIRLGRSRSEERLDTGLASGELRRWKESAGVSFREVNRLRSYVMKLEDENSNFKTQTAILRGEMELAKCQTELASQWAVRRRIELKIDVPGRRRSVSSLNLNDDFKKPKKKTFHSSMDRLDKKDEKENNANELSIIQQAFHKQVSHLKKANHSLGQQVKQLQEQVEANKREMIQITEHDQIVGKLSGKVNLLQNENNLYEMKIREIEDERQQMYLLMFRKGQQAAQHEITEDKALDEMTEDKMLLKFLHDALYYYLMNRGDSREHLQAIMTMLNFSSKQKDEVYKRRGKSH</sequence>